<evidence type="ECO:0000313" key="2">
    <source>
        <dbReference type="EMBL" id="KAG6705654.1"/>
    </source>
</evidence>
<proteinExistence type="predicted"/>
<keyword evidence="3" id="KW-1185">Reference proteome</keyword>
<dbReference type="EMBL" id="CM031831">
    <property type="protein sequence ID" value="KAG6705654.1"/>
    <property type="molecule type" value="Genomic_DNA"/>
</dbReference>
<reference evidence="1" key="1">
    <citation type="submission" date="2020-12" db="EMBL/GenBank/DDBJ databases">
        <title>WGS assembly of Carya illinoinensis cv. Pawnee.</title>
        <authorList>
            <person name="Platts A."/>
            <person name="Shu S."/>
            <person name="Wright S."/>
            <person name="Barry K."/>
            <person name="Edger P."/>
            <person name="Pires J.C."/>
            <person name="Schmutz J."/>
        </authorList>
    </citation>
    <scope>NUCLEOTIDE SEQUENCE</scope>
    <source>
        <tissue evidence="1">Leaf</tissue>
    </source>
</reference>
<name>A0A8T1Q6C6_CARIL</name>
<protein>
    <submittedName>
        <fullName evidence="1">Uncharacterized protein</fullName>
    </submittedName>
</protein>
<dbReference type="EMBL" id="CM031815">
    <property type="protein sequence ID" value="KAG6649090.1"/>
    <property type="molecule type" value="Genomic_DNA"/>
</dbReference>
<comment type="caution">
    <text evidence="1">The sequence shown here is derived from an EMBL/GenBank/DDBJ whole genome shotgun (WGS) entry which is preliminary data.</text>
</comment>
<accession>A0A8T1Q6C6</accession>
<evidence type="ECO:0000313" key="3">
    <source>
        <dbReference type="Proteomes" id="UP000811609"/>
    </source>
</evidence>
<organism evidence="1 3">
    <name type="scientific">Carya illinoinensis</name>
    <name type="common">Pecan</name>
    <dbReference type="NCBI Taxonomy" id="32201"/>
    <lineage>
        <taxon>Eukaryota</taxon>
        <taxon>Viridiplantae</taxon>
        <taxon>Streptophyta</taxon>
        <taxon>Embryophyta</taxon>
        <taxon>Tracheophyta</taxon>
        <taxon>Spermatophyta</taxon>
        <taxon>Magnoliopsida</taxon>
        <taxon>eudicotyledons</taxon>
        <taxon>Gunneridae</taxon>
        <taxon>Pentapetalae</taxon>
        <taxon>rosids</taxon>
        <taxon>fabids</taxon>
        <taxon>Fagales</taxon>
        <taxon>Juglandaceae</taxon>
        <taxon>Carya</taxon>
    </lineage>
</organism>
<evidence type="ECO:0000313" key="1">
    <source>
        <dbReference type="EMBL" id="KAG6649090.1"/>
    </source>
</evidence>
<dbReference type="Proteomes" id="UP000811246">
    <property type="component" value="Chromosome 7"/>
</dbReference>
<dbReference type="Proteomes" id="UP000811609">
    <property type="component" value="Chromosome 7"/>
</dbReference>
<dbReference type="AlphaFoldDB" id="A0A8T1Q6C6"/>
<reference evidence="2" key="2">
    <citation type="submission" date="2021-01" db="EMBL/GenBank/DDBJ databases">
        <authorList>
            <person name="Lovell J.T."/>
            <person name="Bentley N."/>
            <person name="Bhattarai G."/>
            <person name="Jenkins J.W."/>
            <person name="Sreedasyam A."/>
            <person name="Alarcon Y."/>
            <person name="Bock C."/>
            <person name="Boston L."/>
            <person name="Carlson J."/>
            <person name="Cervantes K."/>
            <person name="Clermont K."/>
            <person name="Krom N."/>
            <person name="Kubenka K."/>
            <person name="Mamidi S."/>
            <person name="Mattison C."/>
            <person name="Monteros M."/>
            <person name="Pisani C."/>
            <person name="Plott C."/>
            <person name="Rajasekar S."/>
            <person name="Rhein H.S."/>
            <person name="Rohla C."/>
            <person name="Song M."/>
            <person name="Hilaire R.S."/>
            <person name="Shu S."/>
            <person name="Wells L."/>
            <person name="Wang X."/>
            <person name="Webber J."/>
            <person name="Heerema R.J."/>
            <person name="Klein P."/>
            <person name="Conner P."/>
            <person name="Grauke L."/>
            <person name="Grimwood J."/>
            <person name="Schmutz J."/>
            <person name="Randall J.J."/>
        </authorList>
    </citation>
    <scope>NUCLEOTIDE SEQUENCE</scope>
    <source>
        <tissue evidence="2">Leaf</tissue>
    </source>
</reference>
<gene>
    <name evidence="1" type="ORF">CIPAW_07G188100</name>
    <name evidence="2" type="ORF">I3842_07G190300</name>
</gene>
<sequence length="137" mass="14866">MASTKLSAPTLPKSGAISKGYNFASNWEQNAPLTDQQQAAILTLSHAVAERPFPPNHALDHVSHPDKALFVSVSVSDEDTPIQDSGPVIQPFLVNTNQHLWGLLADSCSVASRAESWHCVVNINPRSLRICTMLLIL</sequence>